<proteinExistence type="inferred from homology"/>
<gene>
    <name evidence="5" type="ORF">C8035_v005035</name>
</gene>
<feature type="signal peptide" evidence="4">
    <location>
        <begin position="1"/>
        <end position="19"/>
    </location>
</feature>
<dbReference type="SUPFAM" id="SSF51905">
    <property type="entry name" value="FAD/NAD(P)-binding domain"/>
    <property type="match status" value="1"/>
</dbReference>
<dbReference type="InterPro" id="IPR036188">
    <property type="entry name" value="FAD/NAD-bd_sf"/>
</dbReference>
<dbReference type="PANTHER" id="PTHR48105">
    <property type="entry name" value="THIOREDOXIN REDUCTASE 1-RELATED-RELATED"/>
    <property type="match status" value="1"/>
</dbReference>
<dbReference type="GO" id="GO:0097237">
    <property type="term" value="P:cellular response to toxic substance"/>
    <property type="evidence" value="ECO:0007669"/>
    <property type="project" value="UniProtKB-ARBA"/>
</dbReference>
<protein>
    <submittedName>
        <fullName evidence="5">Putative thioredoxin reductase</fullName>
    </submittedName>
</protein>
<evidence type="ECO:0000256" key="2">
    <source>
        <dbReference type="ARBA" id="ARBA00022630"/>
    </source>
</evidence>
<dbReference type="PRINTS" id="PR00368">
    <property type="entry name" value="FADPNR"/>
</dbReference>
<evidence type="ECO:0000256" key="4">
    <source>
        <dbReference type="SAM" id="SignalP"/>
    </source>
</evidence>
<comment type="caution">
    <text evidence="5">The sequence shown here is derived from an EMBL/GenBank/DDBJ whole genome shotgun (WGS) entry which is preliminary data.</text>
</comment>
<evidence type="ECO:0000313" key="6">
    <source>
        <dbReference type="Proteomes" id="UP000295083"/>
    </source>
</evidence>
<reference evidence="5 6" key="1">
    <citation type="submission" date="2018-11" db="EMBL/GenBank/DDBJ databases">
        <title>Genome sequence and assembly of Colletotrichum spinosum.</title>
        <authorList>
            <person name="Gan P."/>
            <person name="Shirasu K."/>
        </authorList>
    </citation>
    <scope>NUCLEOTIDE SEQUENCE [LARGE SCALE GENOMIC DNA]</scope>
    <source>
        <strain evidence="5 6">CBS 515.97</strain>
    </source>
</reference>
<accession>A0A4R8QQJ3</accession>
<dbReference type="GO" id="GO:0016491">
    <property type="term" value="F:oxidoreductase activity"/>
    <property type="evidence" value="ECO:0007669"/>
    <property type="project" value="UniProtKB-KW"/>
</dbReference>
<name>A0A4R8QQJ3_9PEZI</name>
<keyword evidence="3" id="KW-0560">Oxidoreductase</keyword>
<keyword evidence="6" id="KW-1185">Reference proteome</keyword>
<dbReference type="PRINTS" id="PR00469">
    <property type="entry name" value="PNDRDTASEII"/>
</dbReference>
<evidence type="ECO:0000256" key="3">
    <source>
        <dbReference type="ARBA" id="ARBA00023002"/>
    </source>
</evidence>
<dbReference type="Gene3D" id="3.50.50.60">
    <property type="entry name" value="FAD/NAD(P)-binding domain"/>
    <property type="match status" value="2"/>
</dbReference>
<evidence type="ECO:0000313" key="5">
    <source>
        <dbReference type="EMBL" id="TDZ36613.1"/>
    </source>
</evidence>
<dbReference type="EMBL" id="QAPG01000030">
    <property type="protein sequence ID" value="TDZ36613.1"/>
    <property type="molecule type" value="Genomic_DNA"/>
</dbReference>
<sequence length="404" mass="43689">MKFSLTSAALSALLPQALAYAIERVPAVNESFVYDAVIVGGGPSGLSTLSALGRVRRNALLIDSGEYRNGPTRHMHDVIGFDGVTPAWYRYAAREQIKHYSTTTAINGTVTKIGGSDESGFVVTYNGAADNTTITVKARKIVLGTGLVDDIPSTPGLLENWGKGIYWCPWCDGHEHADQSLGLLTPFNEVPGLVREILTLNTDIIALVNGTDTPENRAATEAKNPKFQEYLDLHNVTVDNRTIASITRLADGYANPADPSLPTAPERDLFRVDFTEGPPVERAAFFVDFENRQRSQVGPDAGVALYGGRLAADQTKGLVTNVNGIYAIGDANSDNSTNVPHALYSGKRVAVFLHVRLAKEDQARETGVNLTSLLRRDLAVEERSVWDVANGQPGDLLYAGEYDQ</sequence>
<dbReference type="AlphaFoldDB" id="A0A4R8QQJ3"/>
<keyword evidence="4" id="KW-0732">Signal</keyword>
<feature type="chain" id="PRO_5020193769" evidence="4">
    <location>
        <begin position="20"/>
        <end position="404"/>
    </location>
</feature>
<dbReference type="Proteomes" id="UP000295083">
    <property type="component" value="Unassembled WGS sequence"/>
</dbReference>
<dbReference type="InterPro" id="IPR050097">
    <property type="entry name" value="Ferredoxin-NADP_redctase_2"/>
</dbReference>
<evidence type="ECO:0000256" key="1">
    <source>
        <dbReference type="ARBA" id="ARBA00009333"/>
    </source>
</evidence>
<keyword evidence="2" id="KW-0285">Flavoprotein</keyword>
<organism evidence="5 6">
    <name type="scientific">Colletotrichum spinosum</name>
    <dbReference type="NCBI Taxonomy" id="1347390"/>
    <lineage>
        <taxon>Eukaryota</taxon>
        <taxon>Fungi</taxon>
        <taxon>Dikarya</taxon>
        <taxon>Ascomycota</taxon>
        <taxon>Pezizomycotina</taxon>
        <taxon>Sordariomycetes</taxon>
        <taxon>Hypocreomycetidae</taxon>
        <taxon>Glomerellales</taxon>
        <taxon>Glomerellaceae</taxon>
        <taxon>Colletotrichum</taxon>
        <taxon>Colletotrichum orbiculare species complex</taxon>
    </lineage>
</organism>
<comment type="similarity">
    <text evidence="1">Belongs to the class-II pyridine nucleotide-disulfide oxidoreductase family.</text>
</comment>